<name>A0A9N7VXJ6_PLEPL</name>
<evidence type="ECO:0000256" key="1">
    <source>
        <dbReference type="SAM" id="MobiDB-lite"/>
    </source>
</evidence>
<accession>A0A9N7VXJ6</accession>
<keyword evidence="3" id="KW-1185">Reference proteome</keyword>
<organism evidence="2 3">
    <name type="scientific">Pleuronectes platessa</name>
    <name type="common">European plaice</name>
    <dbReference type="NCBI Taxonomy" id="8262"/>
    <lineage>
        <taxon>Eukaryota</taxon>
        <taxon>Metazoa</taxon>
        <taxon>Chordata</taxon>
        <taxon>Craniata</taxon>
        <taxon>Vertebrata</taxon>
        <taxon>Euteleostomi</taxon>
        <taxon>Actinopterygii</taxon>
        <taxon>Neopterygii</taxon>
        <taxon>Teleostei</taxon>
        <taxon>Neoteleostei</taxon>
        <taxon>Acanthomorphata</taxon>
        <taxon>Carangaria</taxon>
        <taxon>Pleuronectiformes</taxon>
        <taxon>Pleuronectoidei</taxon>
        <taxon>Pleuronectidae</taxon>
        <taxon>Pleuronectes</taxon>
    </lineage>
</organism>
<dbReference type="AlphaFoldDB" id="A0A9N7VXJ6"/>
<dbReference type="Proteomes" id="UP001153269">
    <property type="component" value="Unassembled WGS sequence"/>
</dbReference>
<evidence type="ECO:0000313" key="2">
    <source>
        <dbReference type="EMBL" id="CAB1458959.1"/>
    </source>
</evidence>
<gene>
    <name evidence="2" type="ORF">PLEPLA_LOCUS46794</name>
</gene>
<comment type="caution">
    <text evidence="2">The sequence shown here is derived from an EMBL/GenBank/DDBJ whole genome shotgun (WGS) entry which is preliminary data.</text>
</comment>
<feature type="region of interest" description="Disordered" evidence="1">
    <location>
        <begin position="1"/>
        <end position="43"/>
    </location>
</feature>
<evidence type="ECO:0000313" key="3">
    <source>
        <dbReference type="Proteomes" id="UP001153269"/>
    </source>
</evidence>
<reference evidence="2" key="1">
    <citation type="submission" date="2020-03" db="EMBL/GenBank/DDBJ databases">
        <authorList>
            <person name="Weist P."/>
        </authorList>
    </citation>
    <scope>NUCLEOTIDE SEQUENCE</scope>
</reference>
<sequence>MAPSSLSCALYKPAPSPLDTRQSPSKTYNLPSVNPPPPGSLPSPCQAWHRPPAVSVDTLRATALLEEVQSNRVVAFLSDTASPSLDWRKRRQRLHPIGVSLLALLFHLSSPHASLSLLLPTADTNTGTGLFFMRPCCSSSGISLCPSDPGRCHQEWTWSRYHTGLTVPCQMQLCHPWHRLNLLKFNGSCTVGQS</sequence>
<proteinExistence type="predicted"/>
<dbReference type="EMBL" id="CADEAL010004409">
    <property type="protein sequence ID" value="CAB1458959.1"/>
    <property type="molecule type" value="Genomic_DNA"/>
</dbReference>
<protein>
    <submittedName>
        <fullName evidence="2">Uncharacterized protein</fullName>
    </submittedName>
</protein>
<feature type="compositionally biased region" description="Polar residues" evidence="1">
    <location>
        <begin position="19"/>
        <end position="28"/>
    </location>
</feature>